<dbReference type="EMBL" id="LXND01000090">
    <property type="protein sequence ID" value="OAD63098.1"/>
    <property type="molecule type" value="Genomic_DNA"/>
</dbReference>
<accession>A0AAP5TEA3</accession>
<evidence type="ECO:0000313" key="7">
    <source>
        <dbReference type="Proteomes" id="UP001275867"/>
    </source>
</evidence>
<proteinExistence type="inferred from homology"/>
<comment type="caution">
    <text evidence="4">The sequence shown here is derived from an EMBL/GenBank/DDBJ whole genome shotgun (WGS) entry which is preliminary data.</text>
</comment>
<dbReference type="PRINTS" id="PR00081">
    <property type="entry name" value="GDHRDH"/>
</dbReference>
<comment type="similarity">
    <text evidence="1 3">Belongs to the short-chain dehydrogenases/reductases (SDR) family.</text>
</comment>
<dbReference type="PANTHER" id="PTHR44169:SF6">
    <property type="entry name" value="NADPH-DEPENDENT 1-ACYLDIHYDROXYACETONE PHOSPHATE REDUCTASE"/>
    <property type="match status" value="1"/>
</dbReference>
<keyword evidence="2" id="KW-0560">Oxidoreductase</keyword>
<dbReference type="EMBL" id="WERX01000018">
    <property type="protein sequence ID" value="MDV7694509.1"/>
    <property type="molecule type" value="Genomic_DNA"/>
</dbReference>
<dbReference type="Gene3D" id="3.40.50.720">
    <property type="entry name" value="NAD(P)-binding Rossmann-like Domain"/>
    <property type="match status" value="1"/>
</dbReference>
<reference evidence="4" key="2">
    <citation type="submission" date="2019-10" db="EMBL/GenBank/DDBJ databases">
        <title>Malate fermentation in French cider.</title>
        <authorList>
            <person name="Cousin F.J."/>
            <person name="Medina Fernandez S."/>
            <person name="Misery B."/>
            <person name="Laplace J.-M."/>
            <person name="Cretenet M."/>
        </authorList>
    </citation>
    <scope>NUCLEOTIDE SEQUENCE</scope>
    <source>
        <strain evidence="4">UCMA15901</strain>
    </source>
</reference>
<dbReference type="Proteomes" id="UP001275867">
    <property type="component" value="Unassembled WGS sequence"/>
</dbReference>
<evidence type="ECO:0000256" key="1">
    <source>
        <dbReference type="ARBA" id="ARBA00006484"/>
    </source>
</evidence>
<dbReference type="Pfam" id="PF00106">
    <property type="entry name" value="adh_short"/>
    <property type="match status" value="1"/>
</dbReference>
<dbReference type="GeneID" id="93382003"/>
<dbReference type="InterPro" id="IPR036291">
    <property type="entry name" value="NAD(P)-bd_dom_sf"/>
</dbReference>
<keyword evidence="6" id="KW-1185">Reference proteome</keyword>
<dbReference type="Proteomes" id="UP000077280">
    <property type="component" value="Unassembled WGS sequence"/>
</dbReference>
<dbReference type="InterPro" id="IPR002347">
    <property type="entry name" value="SDR_fam"/>
</dbReference>
<dbReference type="SUPFAM" id="SSF51735">
    <property type="entry name" value="NAD(P)-binding Rossmann-fold domains"/>
    <property type="match status" value="1"/>
</dbReference>
<dbReference type="PANTHER" id="PTHR44169">
    <property type="entry name" value="NADPH-DEPENDENT 1-ACYLDIHYDROXYACETONE PHOSPHATE REDUCTASE"/>
    <property type="match status" value="1"/>
</dbReference>
<dbReference type="PRINTS" id="PR00080">
    <property type="entry name" value="SDRFAMILY"/>
</dbReference>
<protein>
    <submittedName>
        <fullName evidence="4">SDR family NAD(P)-dependent oxidoreductase</fullName>
    </submittedName>
    <submittedName>
        <fullName evidence="5">Short-chain dehydrogenase/reductase</fullName>
    </submittedName>
</protein>
<dbReference type="CDD" id="cd05374">
    <property type="entry name" value="17beta-HSD-like_SDR_c"/>
    <property type="match status" value="1"/>
</dbReference>
<reference evidence="5 6" key="1">
    <citation type="submission" date="2016-05" db="EMBL/GenBank/DDBJ databases">
        <title>Draft genome sequence of Pediococcus parvulus 2.6, a probiotic beta-glucan producer strain.</title>
        <authorList>
            <person name="Mohedano M.L."/>
            <person name="Perez-Ramos A."/>
            <person name="Duenas M.T."/>
            <person name="Lamontanara A."/>
            <person name="Orru L."/>
            <person name="Spano G."/>
            <person name="Capozzi V."/>
            <person name="Lopez P."/>
        </authorList>
    </citation>
    <scope>NUCLEOTIDE SEQUENCE [LARGE SCALE GENOMIC DNA]</scope>
    <source>
        <strain evidence="5 6">2.6</strain>
    </source>
</reference>
<evidence type="ECO:0000313" key="5">
    <source>
        <dbReference type="EMBL" id="OAD63098.1"/>
    </source>
</evidence>
<evidence type="ECO:0000313" key="6">
    <source>
        <dbReference type="Proteomes" id="UP000077280"/>
    </source>
</evidence>
<evidence type="ECO:0000256" key="2">
    <source>
        <dbReference type="ARBA" id="ARBA00023002"/>
    </source>
</evidence>
<evidence type="ECO:0000313" key="4">
    <source>
        <dbReference type="EMBL" id="MDV7694509.1"/>
    </source>
</evidence>
<evidence type="ECO:0000256" key="3">
    <source>
        <dbReference type="RuleBase" id="RU000363"/>
    </source>
</evidence>
<gene>
    <name evidence="5" type="ORF">A7K95_10495</name>
    <name evidence="4" type="ORF">GA842_06395</name>
</gene>
<organism evidence="4 7">
    <name type="scientific">Pediococcus parvulus</name>
    <dbReference type="NCBI Taxonomy" id="54062"/>
    <lineage>
        <taxon>Bacteria</taxon>
        <taxon>Bacillati</taxon>
        <taxon>Bacillota</taxon>
        <taxon>Bacilli</taxon>
        <taxon>Lactobacillales</taxon>
        <taxon>Lactobacillaceae</taxon>
        <taxon>Pediococcus</taxon>
    </lineage>
</organism>
<sequence length="276" mass="30251">MKKVIAITSASSGMGKAAVQLFAEKGWVVYGGARRVEKIPTSANIHAIKLDVTDSESNHNFIQTILSEQQRLDVLINNAGYSEGGPVEDVSIENVRKQFETNFFGAAELTKLSLPTMRAQNSGRIVNISSIGGDLYIPLNAYYHATKAALQQWSDTLDVEVQQFGIRSVIVQPGGTQSSWSAITMDNIRKNLKPDSAYLPFVNSLAKSFGSFEGQSGATSADLAKVFYAAATDSKPKHRYFRSFGDRAIVHIVRAYPRIYRAASLAVLNRLAKRTK</sequence>
<dbReference type="RefSeq" id="WP_068808401.1">
    <property type="nucleotide sequence ID" value="NZ_CP158977.1"/>
</dbReference>
<name>A0AAP5TEA3_9LACO</name>
<dbReference type="GO" id="GO:0016491">
    <property type="term" value="F:oxidoreductase activity"/>
    <property type="evidence" value="ECO:0007669"/>
    <property type="project" value="UniProtKB-KW"/>
</dbReference>
<dbReference type="AlphaFoldDB" id="A0AAP5TEA3"/>